<feature type="compositionally biased region" description="Basic residues" evidence="5">
    <location>
        <begin position="172"/>
        <end position="192"/>
    </location>
</feature>
<gene>
    <name evidence="6" type="ORF">TVY486_0907470</name>
</gene>
<sequence length="208" mass="24169">MSRENGRLYVPERTLEEEVFRCDALYPEGACMGVPPPAHNCPPAPPYSPREGTYGWLQDQAGLLGVPCTCAPWWPQAPSAQGHYIRQAKHGRCTGRKLNKNNRVVAEQRLGKKYGNLRVLNSYWVYNDSTFLWYEVVAVDPMHRTIRRDPRINWIVNAVHKHREQRGLTSAGRKHRGLRHKGHKASKLRPSRRAAWRRNNRMVFLRKR</sequence>
<comment type="similarity">
    <text evidence="1 4">Belongs to the eukaryotic ribosomal protein eL15 family.</text>
</comment>
<protein>
    <recommendedName>
        <fullName evidence="4">Ribosomal protein L15</fullName>
    </recommendedName>
</protein>
<dbReference type="VEuPathDB" id="TriTrypDB:TvY486_0907470"/>
<feature type="region of interest" description="Disordered" evidence="5">
    <location>
        <begin position="165"/>
        <end position="192"/>
    </location>
</feature>
<dbReference type="AlphaFoldDB" id="G0U3R7"/>
<evidence type="ECO:0000313" key="6">
    <source>
        <dbReference type="EMBL" id="CCC50926.1"/>
    </source>
</evidence>
<dbReference type="InterPro" id="IPR024794">
    <property type="entry name" value="Rbsml_eL15_core_dom_sf"/>
</dbReference>
<evidence type="ECO:0000256" key="2">
    <source>
        <dbReference type="ARBA" id="ARBA00022980"/>
    </source>
</evidence>
<evidence type="ECO:0000256" key="4">
    <source>
        <dbReference type="RuleBase" id="RU000663"/>
    </source>
</evidence>
<dbReference type="GO" id="GO:0002181">
    <property type="term" value="P:cytoplasmic translation"/>
    <property type="evidence" value="ECO:0007669"/>
    <property type="project" value="TreeGrafter"/>
</dbReference>
<dbReference type="GO" id="GO:0022625">
    <property type="term" value="C:cytosolic large ribosomal subunit"/>
    <property type="evidence" value="ECO:0007669"/>
    <property type="project" value="TreeGrafter"/>
</dbReference>
<dbReference type="Gene3D" id="3.40.1120.10">
    <property type="entry name" value="Ribosomal protein l15e"/>
    <property type="match status" value="1"/>
</dbReference>
<dbReference type="GO" id="GO:0003735">
    <property type="term" value="F:structural constituent of ribosome"/>
    <property type="evidence" value="ECO:0007669"/>
    <property type="project" value="InterPro"/>
</dbReference>
<dbReference type="EMBL" id="HE573025">
    <property type="protein sequence ID" value="CCC50926.1"/>
    <property type="molecule type" value="Genomic_DNA"/>
</dbReference>
<accession>G0U3R7</accession>
<dbReference type="GO" id="GO:0003723">
    <property type="term" value="F:RNA binding"/>
    <property type="evidence" value="ECO:0007669"/>
    <property type="project" value="TreeGrafter"/>
</dbReference>
<keyword evidence="2 4" id="KW-0689">Ribosomal protein</keyword>
<evidence type="ECO:0000256" key="1">
    <source>
        <dbReference type="ARBA" id="ARBA00006857"/>
    </source>
</evidence>
<dbReference type="PANTHER" id="PTHR11847">
    <property type="entry name" value="RIBOSOMAL PROTEIN L15"/>
    <property type="match status" value="1"/>
</dbReference>
<dbReference type="InterPro" id="IPR012678">
    <property type="entry name" value="Ribosomal_uL23/eL15/eS24_sf"/>
</dbReference>
<dbReference type="SUPFAM" id="SSF54189">
    <property type="entry name" value="Ribosomal proteins S24e, L23 and L15e"/>
    <property type="match status" value="1"/>
</dbReference>
<keyword evidence="3 4" id="KW-0687">Ribonucleoprotein</keyword>
<dbReference type="PANTHER" id="PTHR11847:SF4">
    <property type="entry name" value="LARGE RIBOSOMAL SUBUNIT PROTEIN EL15"/>
    <property type="match status" value="1"/>
</dbReference>
<dbReference type="Pfam" id="PF00827">
    <property type="entry name" value="Ribosomal_L15e"/>
    <property type="match status" value="1"/>
</dbReference>
<evidence type="ECO:0000256" key="5">
    <source>
        <dbReference type="SAM" id="MobiDB-lite"/>
    </source>
</evidence>
<dbReference type="SMART" id="SM01384">
    <property type="entry name" value="Ribosomal_L15e"/>
    <property type="match status" value="1"/>
</dbReference>
<organism evidence="6">
    <name type="scientific">Trypanosoma vivax (strain Y486)</name>
    <dbReference type="NCBI Taxonomy" id="1055687"/>
    <lineage>
        <taxon>Eukaryota</taxon>
        <taxon>Discoba</taxon>
        <taxon>Euglenozoa</taxon>
        <taxon>Kinetoplastea</taxon>
        <taxon>Metakinetoplastina</taxon>
        <taxon>Trypanosomatida</taxon>
        <taxon>Trypanosomatidae</taxon>
        <taxon>Trypanosoma</taxon>
        <taxon>Duttonella</taxon>
    </lineage>
</organism>
<evidence type="ECO:0000256" key="3">
    <source>
        <dbReference type="ARBA" id="ARBA00023274"/>
    </source>
</evidence>
<proteinExistence type="inferred from homology"/>
<reference evidence="6" key="1">
    <citation type="journal article" date="2012" name="Proc. Natl. Acad. Sci. U.S.A.">
        <title>Antigenic diversity is generated by distinct evolutionary mechanisms in African trypanosome species.</title>
        <authorList>
            <person name="Jackson A.P."/>
            <person name="Berry A."/>
            <person name="Aslett M."/>
            <person name="Allison H.C."/>
            <person name="Burton P."/>
            <person name="Vavrova-Anderson J."/>
            <person name="Brown R."/>
            <person name="Browne H."/>
            <person name="Corton N."/>
            <person name="Hauser H."/>
            <person name="Gamble J."/>
            <person name="Gilderthorp R."/>
            <person name="Marcello L."/>
            <person name="McQuillan J."/>
            <person name="Otto T.D."/>
            <person name="Quail M.A."/>
            <person name="Sanders M.J."/>
            <person name="van Tonder A."/>
            <person name="Ginger M.L."/>
            <person name="Field M.C."/>
            <person name="Barry J.D."/>
            <person name="Hertz-Fowler C."/>
            <person name="Berriman M."/>
        </authorList>
    </citation>
    <scope>NUCLEOTIDE SEQUENCE</scope>
    <source>
        <strain evidence="6">Y486</strain>
    </source>
</reference>
<dbReference type="InterPro" id="IPR000439">
    <property type="entry name" value="Ribosomal_eL15"/>
</dbReference>
<name>G0U3R7_TRYVY</name>